<dbReference type="Proteomes" id="UP000719766">
    <property type="component" value="Unassembled WGS sequence"/>
</dbReference>
<comment type="caution">
    <text evidence="1">The sequence shown here is derived from an EMBL/GenBank/DDBJ whole genome shotgun (WGS) entry which is preliminary data.</text>
</comment>
<keyword evidence="2" id="KW-1185">Reference proteome</keyword>
<evidence type="ECO:0000313" key="1">
    <source>
        <dbReference type="EMBL" id="KAG1804998.1"/>
    </source>
</evidence>
<sequence>MAVAEVQQTPGPKSFYHGRSLFAASIRKKPNVALITSIAEGIGRDIALRLVEDGLDIVNTDLKSQCTKSTSRTRWRRKGGDGGEYRAGQIIVKSVVDCKPAPSLIRFYGDRHTPKATLVNFDWIFNVHVRASEIGSQGITVNAYGAPEQSIRVSDVCISIPLVG</sequence>
<dbReference type="EMBL" id="JABBWE010000003">
    <property type="protein sequence ID" value="KAG1804998.1"/>
    <property type="molecule type" value="Genomic_DNA"/>
</dbReference>
<dbReference type="InterPro" id="IPR036291">
    <property type="entry name" value="NAD(P)-bd_dom_sf"/>
</dbReference>
<dbReference type="SUPFAM" id="SSF51735">
    <property type="entry name" value="NAD(P)-binding Rossmann-fold domains"/>
    <property type="match status" value="1"/>
</dbReference>
<protein>
    <submittedName>
        <fullName evidence="1">Uncharacterized protein</fullName>
    </submittedName>
</protein>
<proteinExistence type="predicted"/>
<organism evidence="1 2">
    <name type="scientific">Suillus plorans</name>
    <dbReference type="NCBI Taxonomy" id="116603"/>
    <lineage>
        <taxon>Eukaryota</taxon>
        <taxon>Fungi</taxon>
        <taxon>Dikarya</taxon>
        <taxon>Basidiomycota</taxon>
        <taxon>Agaricomycotina</taxon>
        <taxon>Agaricomycetes</taxon>
        <taxon>Agaricomycetidae</taxon>
        <taxon>Boletales</taxon>
        <taxon>Suillineae</taxon>
        <taxon>Suillaceae</taxon>
        <taxon>Suillus</taxon>
    </lineage>
</organism>
<evidence type="ECO:0000313" key="2">
    <source>
        <dbReference type="Proteomes" id="UP000719766"/>
    </source>
</evidence>
<accession>A0A9P7DWN2</accession>
<dbReference type="GeneID" id="64593368"/>
<reference evidence="1" key="1">
    <citation type="journal article" date="2020" name="New Phytol.">
        <title>Comparative genomics reveals dynamic genome evolution in host specialist ectomycorrhizal fungi.</title>
        <authorList>
            <person name="Lofgren L.A."/>
            <person name="Nguyen N.H."/>
            <person name="Vilgalys R."/>
            <person name="Ruytinx J."/>
            <person name="Liao H.L."/>
            <person name="Branco S."/>
            <person name="Kuo A."/>
            <person name="LaButti K."/>
            <person name="Lipzen A."/>
            <person name="Andreopoulos W."/>
            <person name="Pangilinan J."/>
            <person name="Riley R."/>
            <person name="Hundley H."/>
            <person name="Na H."/>
            <person name="Barry K."/>
            <person name="Grigoriev I.V."/>
            <person name="Stajich J.E."/>
            <person name="Kennedy P.G."/>
        </authorList>
    </citation>
    <scope>NUCLEOTIDE SEQUENCE</scope>
    <source>
        <strain evidence="1">S12</strain>
    </source>
</reference>
<dbReference type="AlphaFoldDB" id="A0A9P7DWN2"/>
<dbReference type="OrthoDB" id="10484793at2759"/>
<name>A0A9P7DWN2_9AGAM</name>
<gene>
    <name evidence="1" type="ORF">HD556DRAFT_1303507</name>
</gene>
<dbReference type="RefSeq" id="XP_041166613.1">
    <property type="nucleotide sequence ID" value="XM_041299604.1"/>
</dbReference>